<proteinExistence type="predicted"/>
<evidence type="ECO:0000259" key="1">
    <source>
        <dbReference type="PROSITE" id="PS51186"/>
    </source>
</evidence>
<dbReference type="AlphaFoldDB" id="A0A9X0MJH4"/>
<feature type="domain" description="N-acetyltransferase" evidence="1">
    <location>
        <begin position="2"/>
        <end position="152"/>
    </location>
</feature>
<dbReference type="Proteomes" id="UP000075476">
    <property type="component" value="Unassembled WGS sequence"/>
</dbReference>
<dbReference type="EMBL" id="LOMO01000001">
    <property type="protein sequence ID" value="KXY50982.1"/>
    <property type="molecule type" value="Genomic_DNA"/>
</dbReference>
<comment type="caution">
    <text evidence="2">The sequence shown here is derived from an EMBL/GenBank/DDBJ whole genome shotgun (WGS) entry which is preliminary data.</text>
</comment>
<accession>A0A9X0MJH4</accession>
<evidence type="ECO:0000313" key="3">
    <source>
        <dbReference type="Proteomes" id="UP000075476"/>
    </source>
</evidence>
<dbReference type="Gene3D" id="3.40.630.30">
    <property type="match status" value="1"/>
</dbReference>
<dbReference type="PROSITE" id="PS51186">
    <property type="entry name" value="GNAT"/>
    <property type="match status" value="1"/>
</dbReference>
<organism evidence="2 3">
    <name type="scientific">Bacillus cereus</name>
    <dbReference type="NCBI Taxonomy" id="1396"/>
    <lineage>
        <taxon>Bacteria</taxon>
        <taxon>Bacillati</taxon>
        <taxon>Bacillota</taxon>
        <taxon>Bacilli</taxon>
        <taxon>Bacillales</taxon>
        <taxon>Bacillaceae</taxon>
        <taxon>Bacillus</taxon>
        <taxon>Bacillus cereus group</taxon>
    </lineage>
</organism>
<sequence>MIDFKRVSKEDLEQLEKQREKQFEQAMNGIFVESQSNNLLINELRFNHNYLYMGKFLIQSQTGAKFEIHEINDEHIFIAFIGVPTEDRRQGLGTQMMEELTRIADTHGFKLSLNIDPKFGVGKRVLKKFYKKHGFVESEWYKNNAEMIREAINN</sequence>
<dbReference type="Pfam" id="PF13508">
    <property type="entry name" value="Acetyltransf_7"/>
    <property type="match status" value="1"/>
</dbReference>
<dbReference type="InterPro" id="IPR000182">
    <property type="entry name" value="GNAT_dom"/>
</dbReference>
<gene>
    <name evidence="2" type="ORF">AT268_31045</name>
</gene>
<dbReference type="CDD" id="cd04301">
    <property type="entry name" value="NAT_SF"/>
    <property type="match status" value="1"/>
</dbReference>
<dbReference type="GO" id="GO:0016747">
    <property type="term" value="F:acyltransferase activity, transferring groups other than amino-acyl groups"/>
    <property type="evidence" value="ECO:0007669"/>
    <property type="project" value="InterPro"/>
</dbReference>
<dbReference type="InterPro" id="IPR016181">
    <property type="entry name" value="Acyl_CoA_acyltransferase"/>
</dbReference>
<dbReference type="RefSeq" id="WP_061662315.1">
    <property type="nucleotide sequence ID" value="NZ_LOMO01000001.1"/>
</dbReference>
<evidence type="ECO:0000313" key="2">
    <source>
        <dbReference type="EMBL" id="KXY50982.1"/>
    </source>
</evidence>
<name>A0A9X0MJH4_BACCE</name>
<reference evidence="2 3" key="1">
    <citation type="submission" date="2015-12" db="EMBL/GenBank/DDBJ databases">
        <title>Bacillus cereus Group isolate.</title>
        <authorList>
            <person name="Kovac J."/>
        </authorList>
    </citation>
    <scope>NUCLEOTIDE SEQUENCE [LARGE SCALE GENOMIC DNA]</scope>
    <source>
        <strain evidence="2 3">FSL K6-0073</strain>
    </source>
</reference>
<protein>
    <recommendedName>
        <fullName evidence="1">N-acetyltransferase domain-containing protein</fullName>
    </recommendedName>
</protein>
<dbReference type="SUPFAM" id="SSF55729">
    <property type="entry name" value="Acyl-CoA N-acyltransferases (Nat)"/>
    <property type="match status" value="1"/>
</dbReference>